<dbReference type="PANTHER" id="PTHR43056">
    <property type="entry name" value="PEPTIDASE S9 PROLYL OLIGOPEPTIDASE"/>
    <property type="match status" value="1"/>
</dbReference>
<dbReference type="GO" id="GO:0016787">
    <property type="term" value="F:hydrolase activity"/>
    <property type="evidence" value="ECO:0007669"/>
    <property type="project" value="UniProtKB-KW"/>
</dbReference>
<keyword evidence="3" id="KW-1185">Reference proteome</keyword>
<keyword evidence="2" id="KW-0378">Hydrolase</keyword>
<reference evidence="2 3" key="1">
    <citation type="submission" date="2019-11" db="EMBL/GenBank/DDBJ databases">
        <title>Acidiferrimicrobium australis gen. nov., sp. nov., an acidophilic and obligately heterotrophic, member of the Actinobacteria that catalyses dissimilatory oxido- reduction of iron isolated from metal-rich acidic water in Chile.</title>
        <authorList>
            <person name="Gonzalez D."/>
            <person name="Huber K."/>
            <person name="Hedrich S."/>
            <person name="Rojas-Villalobos C."/>
            <person name="Quatrini R."/>
            <person name="Dinamarca M.A."/>
            <person name="Schwarz A."/>
            <person name="Canales C."/>
            <person name="Nancucheo I."/>
        </authorList>
    </citation>
    <scope>NUCLEOTIDE SEQUENCE [LARGE SCALE GENOMIC DNA]</scope>
    <source>
        <strain evidence="2 3">USS-CCA1</strain>
    </source>
</reference>
<sequence length="326" mass="35662">MPDGCRLAARIWLPEDADTRPVPAVMEYVPYRKNDGLALRDAPIHAYFAGHGYASVRVDLRGSGDSEGVMEDEYLPLEQADGVAVLRWLAAQPWCTGRVGIIGKSWGGFNGLQIAAHAPPELRAVISVASTDDRYADDVHYMGGCTLAVTQLPWASTMLALNGTPPDPAVVGGGWRARWLERLERTPPFADAWVRHQRRDGYWAQGSVCEDYGAIACPVYMVGGWDDAYRNAILRFLAGYPGPCKGLIGPWAHVYPETGVPGPAIGFLQEAVRWWDRWLKDEDNGIMEEPKLRAFVPEATPPATALATRSGRWVALEGWPAAPVAA</sequence>
<protein>
    <submittedName>
        <fullName evidence="2">CocE/NonD family hydrolase</fullName>
    </submittedName>
</protein>
<dbReference type="InterPro" id="IPR005674">
    <property type="entry name" value="CocE/Ser_esterase"/>
</dbReference>
<dbReference type="Pfam" id="PF02129">
    <property type="entry name" value="Peptidase_S15"/>
    <property type="match status" value="1"/>
</dbReference>
<evidence type="ECO:0000313" key="3">
    <source>
        <dbReference type="Proteomes" id="UP000437736"/>
    </source>
</evidence>
<feature type="domain" description="Xaa-Pro dipeptidyl-peptidase-like" evidence="1">
    <location>
        <begin position="3"/>
        <end position="255"/>
    </location>
</feature>
<dbReference type="SUPFAM" id="SSF53474">
    <property type="entry name" value="alpha/beta-Hydrolases"/>
    <property type="match status" value="1"/>
</dbReference>
<evidence type="ECO:0000313" key="2">
    <source>
        <dbReference type="EMBL" id="MST35009.1"/>
    </source>
</evidence>
<dbReference type="InterPro" id="IPR050585">
    <property type="entry name" value="Xaa-Pro_dipeptidyl-ppase/CocE"/>
</dbReference>
<comment type="caution">
    <text evidence="2">The sequence shown here is derived from an EMBL/GenBank/DDBJ whole genome shotgun (WGS) entry which is preliminary data.</text>
</comment>
<feature type="non-terminal residue" evidence="2">
    <location>
        <position position="326"/>
    </location>
</feature>
<dbReference type="PANTHER" id="PTHR43056:SF10">
    <property type="entry name" value="COCE_NOND FAMILY, PUTATIVE (AFU_ORTHOLOGUE AFUA_7G00600)-RELATED"/>
    <property type="match status" value="1"/>
</dbReference>
<evidence type="ECO:0000259" key="1">
    <source>
        <dbReference type="Pfam" id="PF02129"/>
    </source>
</evidence>
<dbReference type="InterPro" id="IPR000383">
    <property type="entry name" value="Xaa-Pro-like_dom"/>
</dbReference>
<dbReference type="EMBL" id="WJHE01001359">
    <property type="protein sequence ID" value="MST35009.1"/>
    <property type="molecule type" value="Genomic_DNA"/>
</dbReference>
<organism evidence="2 3">
    <name type="scientific">Acidiferrimicrobium australe</name>
    <dbReference type="NCBI Taxonomy" id="2664430"/>
    <lineage>
        <taxon>Bacteria</taxon>
        <taxon>Bacillati</taxon>
        <taxon>Actinomycetota</taxon>
        <taxon>Acidimicrobiia</taxon>
        <taxon>Acidimicrobiales</taxon>
        <taxon>Acidimicrobiaceae</taxon>
        <taxon>Acidiferrimicrobium</taxon>
    </lineage>
</organism>
<dbReference type="Proteomes" id="UP000437736">
    <property type="component" value="Unassembled WGS sequence"/>
</dbReference>
<dbReference type="Gene3D" id="3.40.50.1820">
    <property type="entry name" value="alpha/beta hydrolase"/>
    <property type="match status" value="2"/>
</dbReference>
<name>A0ABW9QYQ9_9ACTN</name>
<accession>A0ABW9QYQ9</accession>
<gene>
    <name evidence="2" type="ORF">GHK86_20050</name>
</gene>
<dbReference type="InterPro" id="IPR029058">
    <property type="entry name" value="AB_hydrolase_fold"/>
</dbReference>
<dbReference type="NCBIfam" id="TIGR00976">
    <property type="entry name" value="CocE_NonD"/>
    <property type="match status" value="1"/>
</dbReference>
<proteinExistence type="predicted"/>